<evidence type="ECO:0000313" key="2">
    <source>
        <dbReference type="EMBL" id="RZF42759.1"/>
    </source>
</evidence>
<dbReference type="AlphaFoldDB" id="A0A482XAP6"/>
<dbReference type="SMR" id="A0A482XAP6"/>
<evidence type="ECO:0000256" key="1">
    <source>
        <dbReference type="SAM" id="MobiDB-lite"/>
    </source>
</evidence>
<evidence type="ECO:0000313" key="3">
    <source>
        <dbReference type="Proteomes" id="UP000291343"/>
    </source>
</evidence>
<name>A0A482XAP6_LAOST</name>
<feature type="compositionally biased region" description="Polar residues" evidence="1">
    <location>
        <begin position="34"/>
        <end position="48"/>
    </location>
</feature>
<proteinExistence type="predicted"/>
<gene>
    <name evidence="2" type="ORF">LSTR_LSTR013348</name>
</gene>
<keyword evidence="3" id="KW-1185">Reference proteome</keyword>
<dbReference type="EMBL" id="QKKF02014409">
    <property type="protein sequence ID" value="RZF42759.1"/>
    <property type="molecule type" value="Genomic_DNA"/>
</dbReference>
<organism evidence="2 3">
    <name type="scientific">Laodelphax striatellus</name>
    <name type="common">Small brown planthopper</name>
    <name type="synonym">Delphax striatella</name>
    <dbReference type="NCBI Taxonomy" id="195883"/>
    <lineage>
        <taxon>Eukaryota</taxon>
        <taxon>Metazoa</taxon>
        <taxon>Ecdysozoa</taxon>
        <taxon>Arthropoda</taxon>
        <taxon>Hexapoda</taxon>
        <taxon>Insecta</taxon>
        <taxon>Pterygota</taxon>
        <taxon>Neoptera</taxon>
        <taxon>Paraneoptera</taxon>
        <taxon>Hemiptera</taxon>
        <taxon>Auchenorrhyncha</taxon>
        <taxon>Fulgoroidea</taxon>
        <taxon>Delphacidae</taxon>
        <taxon>Criomorphinae</taxon>
        <taxon>Laodelphax</taxon>
    </lineage>
</organism>
<feature type="region of interest" description="Disordered" evidence="1">
    <location>
        <begin position="22"/>
        <end position="48"/>
    </location>
</feature>
<sequence>MVLNRFEIEEHSKTLSRVRLRSQTDCSLEDSERNNVGTSLNHGTSTMPRLQESVTAALLTRADVQNQKRTKFTCTTAQLENNVLSAKNAPPANKPHR</sequence>
<reference evidence="2 3" key="1">
    <citation type="journal article" date="2017" name="Gigascience">
        <title>Genome sequence of the small brown planthopper, Laodelphax striatellus.</title>
        <authorList>
            <person name="Zhu J."/>
            <person name="Jiang F."/>
            <person name="Wang X."/>
            <person name="Yang P."/>
            <person name="Bao Y."/>
            <person name="Zhao W."/>
            <person name="Wang W."/>
            <person name="Lu H."/>
            <person name="Wang Q."/>
            <person name="Cui N."/>
            <person name="Li J."/>
            <person name="Chen X."/>
            <person name="Luo L."/>
            <person name="Yu J."/>
            <person name="Kang L."/>
            <person name="Cui F."/>
        </authorList>
    </citation>
    <scope>NUCLEOTIDE SEQUENCE [LARGE SCALE GENOMIC DNA]</scope>
    <source>
        <strain evidence="2">Lst14</strain>
    </source>
</reference>
<comment type="caution">
    <text evidence="2">The sequence shown here is derived from an EMBL/GenBank/DDBJ whole genome shotgun (WGS) entry which is preliminary data.</text>
</comment>
<dbReference type="InParanoid" id="A0A482XAP6"/>
<protein>
    <submittedName>
        <fullName evidence="2">Uncharacterized protein</fullName>
    </submittedName>
</protein>
<dbReference type="Proteomes" id="UP000291343">
    <property type="component" value="Unassembled WGS sequence"/>
</dbReference>
<accession>A0A482XAP6</accession>